<evidence type="ECO:0000313" key="2">
    <source>
        <dbReference type="EMBL" id="TEB23683.1"/>
    </source>
</evidence>
<keyword evidence="3" id="KW-1185">Reference proteome</keyword>
<comment type="caution">
    <text evidence="2">The sequence shown here is derived from an EMBL/GenBank/DDBJ whole genome shotgun (WGS) entry which is preliminary data.</text>
</comment>
<dbReference type="Pfam" id="PF20415">
    <property type="entry name" value="DUF6699"/>
    <property type="match status" value="1"/>
</dbReference>
<reference evidence="2 3" key="1">
    <citation type="journal article" date="2019" name="Nat. Ecol. Evol.">
        <title>Megaphylogeny resolves global patterns of mushroom evolution.</title>
        <authorList>
            <person name="Varga T."/>
            <person name="Krizsan K."/>
            <person name="Foldi C."/>
            <person name="Dima B."/>
            <person name="Sanchez-Garcia M."/>
            <person name="Sanchez-Ramirez S."/>
            <person name="Szollosi G.J."/>
            <person name="Szarkandi J.G."/>
            <person name="Papp V."/>
            <person name="Albert L."/>
            <person name="Andreopoulos W."/>
            <person name="Angelini C."/>
            <person name="Antonin V."/>
            <person name="Barry K.W."/>
            <person name="Bougher N.L."/>
            <person name="Buchanan P."/>
            <person name="Buyck B."/>
            <person name="Bense V."/>
            <person name="Catcheside P."/>
            <person name="Chovatia M."/>
            <person name="Cooper J."/>
            <person name="Damon W."/>
            <person name="Desjardin D."/>
            <person name="Finy P."/>
            <person name="Geml J."/>
            <person name="Haridas S."/>
            <person name="Hughes K."/>
            <person name="Justo A."/>
            <person name="Karasinski D."/>
            <person name="Kautmanova I."/>
            <person name="Kiss B."/>
            <person name="Kocsube S."/>
            <person name="Kotiranta H."/>
            <person name="LaButti K.M."/>
            <person name="Lechner B.E."/>
            <person name="Liimatainen K."/>
            <person name="Lipzen A."/>
            <person name="Lukacs Z."/>
            <person name="Mihaltcheva S."/>
            <person name="Morgado L.N."/>
            <person name="Niskanen T."/>
            <person name="Noordeloos M.E."/>
            <person name="Ohm R.A."/>
            <person name="Ortiz-Santana B."/>
            <person name="Ovrebo C."/>
            <person name="Racz N."/>
            <person name="Riley R."/>
            <person name="Savchenko A."/>
            <person name="Shiryaev A."/>
            <person name="Soop K."/>
            <person name="Spirin V."/>
            <person name="Szebenyi C."/>
            <person name="Tomsovsky M."/>
            <person name="Tulloss R.E."/>
            <person name="Uehling J."/>
            <person name="Grigoriev I.V."/>
            <person name="Vagvolgyi C."/>
            <person name="Papp T."/>
            <person name="Martin F.M."/>
            <person name="Miettinen O."/>
            <person name="Hibbett D.S."/>
            <person name="Nagy L.G."/>
        </authorList>
    </citation>
    <scope>NUCLEOTIDE SEQUENCE [LARGE SCALE GENOMIC DNA]</scope>
    <source>
        <strain evidence="2 3">FP101781</strain>
    </source>
</reference>
<dbReference type="Proteomes" id="UP000298030">
    <property type="component" value="Unassembled WGS sequence"/>
</dbReference>
<gene>
    <name evidence="2" type="ORF">FA13DRAFT_1797870</name>
</gene>
<dbReference type="InterPro" id="IPR046522">
    <property type="entry name" value="DUF6699"/>
</dbReference>
<evidence type="ECO:0000313" key="3">
    <source>
        <dbReference type="Proteomes" id="UP000298030"/>
    </source>
</evidence>
<dbReference type="AlphaFoldDB" id="A0A4Y7SP64"/>
<evidence type="ECO:0000259" key="1">
    <source>
        <dbReference type="Pfam" id="PF20415"/>
    </source>
</evidence>
<protein>
    <recommendedName>
        <fullName evidence="1">DUF6699 domain-containing protein</fullName>
    </recommendedName>
</protein>
<dbReference type="OrthoDB" id="3241567at2759"/>
<sequence>MPSFSLSSLPCVKERRRRRKITLQKRASKRHLDLLEDSKTAQAAKMQYWPWSQGGQCYVPNYVSATDIPQPLRRVPSKPQQQWYWNQYTPGWYGPPTLPAVTPVTPFWNLPNLTQVSIPYVPLPQPETETSSTSKISRISTQLHNPPYFTFPYIQWDVAQMPSTALRIKSPGEAAPPKFDSPAVRPFRSEIQISTTQQGLYYYMCLWGPVRVLRHDGHPITVEGVMNAVFEYFQMPLAMGQVATQMEWELVLQAWKGRIRASPNSYTREYEKQRGVLRIDLLTAHCGTRFAGLRLKKGGFDVSGVDGLLLSVSR</sequence>
<dbReference type="EMBL" id="QPFP01000075">
    <property type="protein sequence ID" value="TEB23683.1"/>
    <property type="molecule type" value="Genomic_DNA"/>
</dbReference>
<accession>A0A4Y7SP64</accession>
<organism evidence="2 3">
    <name type="scientific">Coprinellus micaceus</name>
    <name type="common">Glistening ink-cap mushroom</name>
    <name type="synonym">Coprinus micaceus</name>
    <dbReference type="NCBI Taxonomy" id="71717"/>
    <lineage>
        <taxon>Eukaryota</taxon>
        <taxon>Fungi</taxon>
        <taxon>Dikarya</taxon>
        <taxon>Basidiomycota</taxon>
        <taxon>Agaricomycotina</taxon>
        <taxon>Agaricomycetes</taxon>
        <taxon>Agaricomycetidae</taxon>
        <taxon>Agaricales</taxon>
        <taxon>Agaricineae</taxon>
        <taxon>Psathyrellaceae</taxon>
        <taxon>Coprinellus</taxon>
    </lineage>
</organism>
<proteinExistence type="predicted"/>
<feature type="domain" description="DUF6699" evidence="1">
    <location>
        <begin position="154"/>
        <end position="297"/>
    </location>
</feature>
<name>A0A4Y7SP64_COPMI</name>